<accession>A0A4Z1T6E8</accession>
<dbReference type="GO" id="GO:0005681">
    <property type="term" value="C:spliceosomal complex"/>
    <property type="evidence" value="ECO:0007669"/>
    <property type="project" value="InterPro"/>
</dbReference>
<dbReference type="VEuPathDB" id="GiardiaDB:GMRT_16287"/>
<dbReference type="GO" id="GO:0000398">
    <property type="term" value="P:mRNA splicing, via spliceosome"/>
    <property type="evidence" value="ECO:0007669"/>
    <property type="project" value="InterPro"/>
</dbReference>
<dbReference type="Pfam" id="PF11931">
    <property type="entry name" value="SF3a60_Prp9_C"/>
    <property type="match status" value="1"/>
</dbReference>
<feature type="domain" description="U1-type" evidence="1">
    <location>
        <begin position="186"/>
        <end position="220"/>
    </location>
</feature>
<dbReference type="Pfam" id="PF12874">
    <property type="entry name" value="zf-met"/>
    <property type="match status" value="1"/>
</dbReference>
<proteinExistence type="predicted"/>
<dbReference type="InterPro" id="IPR036236">
    <property type="entry name" value="Znf_C2H2_sf"/>
</dbReference>
<reference evidence="2 3" key="1">
    <citation type="submission" date="2019-05" db="EMBL/GenBank/DDBJ databases">
        <title>The compact genome of Giardia muris reveals important steps in the evolution of intestinal protozoan parasites.</title>
        <authorList>
            <person name="Xu F."/>
            <person name="Jimenez-Gonzalez A."/>
            <person name="Einarsson E."/>
            <person name="Astvaldsson A."/>
            <person name="Peirasmaki D."/>
            <person name="Eckmann L."/>
            <person name="Andersson J.O."/>
            <person name="Svard S.G."/>
            <person name="Jerlstrom-Hultqvist J."/>
        </authorList>
    </citation>
    <scope>NUCLEOTIDE SEQUENCE [LARGE SCALE GENOMIC DNA]</scope>
    <source>
        <strain evidence="2 3">Roberts-Thomson</strain>
    </source>
</reference>
<dbReference type="OrthoDB" id="2160351at2759"/>
<dbReference type="Proteomes" id="UP000315496">
    <property type="component" value="Chromosome 1"/>
</dbReference>
<dbReference type="GO" id="GO:0008270">
    <property type="term" value="F:zinc ion binding"/>
    <property type="evidence" value="ECO:0007669"/>
    <property type="project" value="InterPro"/>
</dbReference>
<name>A0A4Z1T6E8_GIAMU</name>
<protein>
    <submittedName>
        <fullName evidence="2">Splicesome-associated protein</fullName>
    </submittedName>
</protein>
<dbReference type="EMBL" id="VDLU01000001">
    <property type="protein sequence ID" value="TNJ29633.1"/>
    <property type="molecule type" value="Genomic_DNA"/>
</dbReference>
<dbReference type="InterPro" id="IPR013087">
    <property type="entry name" value="Znf_C2H2_type"/>
</dbReference>
<evidence type="ECO:0000313" key="3">
    <source>
        <dbReference type="Proteomes" id="UP000315496"/>
    </source>
</evidence>
<dbReference type="Gene3D" id="3.30.160.60">
    <property type="entry name" value="Classic Zinc Finger"/>
    <property type="match status" value="1"/>
</dbReference>
<dbReference type="SMART" id="SM00451">
    <property type="entry name" value="ZnF_U1"/>
    <property type="match status" value="1"/>
</dbReference>
<dbReference type="AlphaFoldDB" id="A0A4Z1T6E8"/>
<organism evidence="2 3">
    <name type="scientific">Giardia muris</name>
    <dbReference type="NCBI Taxonomy" id="5742"/>
    <lineage>
        <taxon>Eukaryota</taxon>
        <taxon>Metamonada</taxon>
        <taxon>Diplomonadida</taxon>
        <taxon>Hexamitidae</taxon>
        <taxon>Giardiinae</taxon>
        <taxon>Giardia</taxon>
    </lineage>
</organism>
<dbReference type="InterPro" id="IPR003604">
    <property type="entry name" value="Matrin/U1-like-C_Znf_C2H2"/>
</dbReference>
<evidence type="ECO:0000313" key="2">
    <source>
        <dbReference type="EMBL" id="TNJ29633.1"/>
    </source>
</evidence>
<keyword evidence="3" id="KW-1185">Reference proteome</keyword>
<sequence>MSDIQQAMELVTVLRAAFIIVTGDIVDSYEAQVIRESILTQLTSLIAEVCEYLRKAVGVITREGLQEITRRFKGTEKPSTERVCSLLREELEDIIRGANNTLFYRVLDIEAPYRAYAAHTPIDFATYLQTLPEICRSGLETTVLQDIYDRLAAGYVRTNPNGKFVLIKKEAELRAIYLVYIEDLAENGLYCRACDLSVASAQEFEEHLQGRRHKANMKKKSKPDVYQSKGYKRFRLEELIALMHEGLKAVLLGTIQIQATQPSPSIGQGIHDYSYVLPRVEEYVKALIGAALNFYTRRVRNQIYVALEAIMQRPPPQRVPAILEQKRYINRNTGEVVPRWQYEAQGLAKRYHCEVCGRKNYYGPQTFSRHFLTRLHRAGLSTLGVPTEQHPHFRGLSRIADVRLLLAKLSK</sequence>
<dbReference type="SUPFAM" id="SSF57667">
    <property type="entry name" value="beta-beta-alpha zinc fingers"/>
    <property type="match status" value="1"/>
</dbReference>
<comment type="caution">
    <text evidence="2">The sequence shown here is derived from an EMBL/GenBank/DDBJ whole genome shotgun (WGS) entry which is preliminary data.</text>
</comment>
<evidence type="ECO:0000259" key="1">
    <source>
        <dbReference type="SMART" id="SM00451"/>
    </source>
</evidence>
<dbReference type="InterPro" id="IPR024598">
    <property type="entry name" value="SF3a60/Prp9_C"/>
</dbReference>
<gene>
    <name evidence="2" type="ORF">GMRT_16287</name>
</gene>
<dbReference type="GO" id="GO:0003723">
    <property type="term" value="F:RNA binding"/>
    <property type="evidence" value="ECO:0007669"/>
    <property type="project" value="InterPro"/>
</dbReference>